<dbReference type="SFLD" id="SFLDS00029">
    <property type="entry name" value="Radical_SAM"/>
    <property type="match status" value="1"/>
</dbReference>
<dbReference type="GO" id="GO:0031419">
    <property type="term" value="F:cobalamin binding"/>
    <property type="evidence" value="ECO:0007669"/>
    <property type="project" value="InterPro"/>
</dbReference>
<keyword evidence="2" id="KW-0949">S-adenosyl-L-methionine</keyword>
<dbReference type="SMART" id="SM00729">
    <property type="entry name" value="Elp3"/>
    <property type="match status" value="1"/>
</dbReference>
<evidence type="ECO:0000313" key="8">
    <source>
        <dbReference type="EMBL" id="AFM25954.1"/>
    </source>
</evidence>
<feature type="domain" description="B12-binding" evidence="6">
    <location>
        <begin position="11"/>
        <end position="156"/>
    </location>
</feature>
<keyword evidence="3" id="KW-0479">Metal-binding</keyword>
<dbReference type="STRING" id="706587.Desti_3296"/>
<dbReference type="InterPro" id="IPR006638">
    <property type="entry name" value="Elp3/MiaA/NifB-like_rSAM"/>
</dbReference>
<comment type="cofactor">
    <cofactor evidence="1">
        <name>[4Fe-4S] cluster</name>
        <dbReference type="ChEBI" id="CHEBI:49883"/>
    </cofactor>
</comment>
<feature type="domain" description="Radical SAM core" evidence="7">
    <location>
        <begin position="197"/>
        <end position="429"/>
    </location>
</feature>
<dbReference type="SFLD" id="SFLDG01082">
    <property type="entry name" value="B12-binding_domain_containing"/>
    <property type="match status" value="1"/>
</dbReference>
<accession>I4C8R3</accession>
<protein>
    <submittedName>
        <fullName evidence="8">Fe-S oxidoreductase</fullName>
    </submittedName>
</protein>
<evidence type="ECO:0000256" key="5">
    <source>
        <dbReference type="ARBA" id="ARBA00023014"/>
    </source>
</evidence>
<evidence type="ECO:0000256" key="3">
    <source>
        <dbReference type="ARBA" id="ARBA00022723"/>
    </source>
</evidence>
<dbReference type="Proteomes" id="UP000006055">
    <property type="component" value="Chromosome"/>
</dbReference>
<evidence type="ECO:0000259" key="6">
    <source>
        <dbReference type="PROSITE" id="PS51332"/>
    </source>
</evidence>
<keyword evidence="4" id="KW-0408">Iron</keyword>
<dbReference type="EMBL" id="CP003360">
    <property type="protein sequence ID" value="AFM25954.1"/>
    <property type="molecule type" value="Genomic_DNA"/>
</dbReference>
<dbReference type="HOGENOM" id="CLU_021572_4_5_7"/>
<dbReference type="Pfam" id="PF04055">
    <property type="entry name" value="Radical_SAM"/>
    <property type="match status" value="1"/>
</dbReference>
<dbReference type="InterPro" id="IPR023404">
    <property type="entry name" value="rSAM_horseshoe"/>
</dbReference>
<dbReference type="KEGG" id="dti:Desti_3296"/>
<dbReference type="Gene3D" id="3.80.30.20">
    <property type="entry name" value="tm_1862 like domain"/>
    <property type="match status" value="1"/>
</dbReference>
<evidence type="ECO:0000256" key="2">
    <source>
        <dbReference type="ARBA" id="ARBA00022691"/>
    </source>
</evidence>
<dbReference type="PANTHER" id="PTHR43409">
    <property type="entry name" value="ANAEROBIC MAGNESIUM-PROTOPORPHYRIN IX MONOMETHYL ESTER CYCLASE-RELATED"/>
    <property type="match status" value="1"/>
</dbReference>
<dbReference type="SUPFAM" id="SSF102114">
    <property type="entry name" value="Radical SAM enzymes"/>
    <property type="match status" value="1"/>
</dbReference>
<dbReference type="Gene3D" id="3.40.50.280">
    <property type="entry name" value="Cobalamin-binding domain"/>
    <property type="match status" value="1"/>
</dbReference>
<name>I4C8R3_DESTA</name>
<evidence type="ECO:0000259" key="7">
    <source>
        <dbReference type="PROSITE" id="PS51918"/>
    </source>
</evidence>
<dbReference type="eggNOG" id="COG1032">
    <property type="taxonomic scope" value="Bacteria"/>
</dbReference>
<proteinExistence type="predicted"/>
<dbReference type="CDD" id="cd01335">
    <property type="entry name" value="Radical_SAM"/>
    <property type="match status" value="1"/>
</dbReference>
<dbReference type="PROSITE" id="PS51918">
    <property type="entry name" value="RADICAL_SAM"/>
    <property type="match status" value="1"/>
</dbReference>
<gene>
    <name evidence="8" type="ordered locus">Desti_3296</name>
</gene>
<dbReference type="Pfam" id="PF02310">
    <property type="entry name" value="B12-binding"/>
    <property type="match status" value="1"/>
</dbReference>
<dbReference type="InterPro" id="IPR006158">
    <property type="entry name" value="Cobalamin-bd"/>
</dbReference>
<dbReference type="InterPro" id="IPR058240">
    <property type="entry name" value="rSAM_sf"/>
</dbReference>
<dbReference type="GO" id="GO:0005829">
    <property type="term" value="C:cytosol"/>
    <property type="evidence" value="ECO:0007669"/>
    <property type="project" value="TreeGrafter"/>
</dbReference>
<dbReference type="InterPro" id="IPR034466">
    <property type="entry name" value="Methyltransferase_Class_B"/>
</dbReference>
<dbReference type="RefSeq" id="WP_014811088.1">
    <property type="nucleotide sequence ID" value="NC_018025.1"/>
</dbReference>
<sequence>MRFGSGVGIVRILLINSNRKEDLLAAPPLGICYVAAAAESAGHEVSVLDLCFAPRNFGRKLEQAIKDFHPEIIGISVRNIDNVNMLHSINYLPEIVQIVQQIRKCTNVPVVVGGSGASLMPSRILRLLKADYIVVSDGEASFVRLLEALEKGDSPAGIPGVGTMENGKFILTKPQLPDFNSIKTPDLGKWIDLRPYLKIGSSYNIQTKRGCRQHCIYCTYNQSIEGNRLRLRSPVDVVDEIQDALFRYGPKSFEFVDSVFNDPLDHSAAVLEEIARRPWKAEFTAMGMNPKNLDGTYLRLMWRAGFRAFMITPESASPTMIRSYRKGFDPDEVFHAAEAINRTEFAAWWFFMIGGPGETNKTLKESLDFALKYLQKNGRPVTHVAHFFTGVRVYPGTTLWDIACREGFVSADTDAATALWYLSEDLDLDEAVKQMSEAAASCPEIYLGFDERVLVFSKVAAFVFKMLRLPRPYWRYFRAANSLGLSTGIRFMFRPRDIAGLLKDSLRKQGYAGRLLRDTVS</sequence>
<dbReference type="PANTHER" id="PTHR43409:SF16">
    <property type="entry name" value="SLR0320 PROTEIN"/>
    <property type="match status" value="1"/>
</dbReference>
<evidence type="ECO:0000256" key="1">
    <source>
        <dbReference type="ARBA" id="ARBA00001966"/>
    </source>
</evidence>
<dbReference type="AlphaFoldDB" id="I4C8R3"/>
<dbReference type="InterPro" id="IPR051198">
    <property type="entry name" value="BchE-like"/>
</dbReference>
<evidence type="ECO:0000256" key="4">
    <source>
        <dbReference type="ARBA" id="ARBA00023004"/>
    </source>
</evidence>
<dbReference type="SFLD" id="SFLDG01123">
    <property type="entry name" value="methyltransferase_(Class_B)"/>
    <property type="match status" value="1"/>
</dbReference>
<dbReference type="GO" id="GO:0051539">
    <property type="term" value="F:4 iron, 4 sulfur cluster binding"/>
    <property type="evidence" value="ECO:0007669"/>
    <property type="project" value="UniProtKB-KW"/>
</dbReference>
<dbReference type="SUPFAM" id="SSF52242">
    <property type="entry name" value="Cobalamin (vitamin B12)-binding domain"/>
    <property type="match status" value="1"/>
</dbReference>
<dbReference type="CDD" id="cd02068">
    <property type="entry name" value="radical_SAM_B12_BD"/>
    <property type="match status" value="1"/>
</dbReference>
<dbReference type="InterPro" id="IPR007197">
    <property type="entry name" value="rSAM"/>
</dbReference>
<reference evidence="9" key="1">
    <citation type="submission" date="2012-06" db="EMBL/GenBank/DDBJ databases">
        <title>Complete sequence of chromosome of Desulfomonile tiedjei DSM 6799.</title>
        <authorList>
            <person name="Lucas S."/>
            <person name="Copeland A."/>
            <person name="Lapidus A."/>
            <person name="Glavina del Rio T."/>
            <person name="Dalin E."/>
            <person name="Tice H."/>
            <person name="Bruce D."/>
            <person name="Goodwin L."/>
            <person name="Pitluck S."/>
            <person name="Peters L."/>
            <person name="Ovchinnikova G."/>
            <person name="Zeytun A."/>
            <person name="Lu M."/>
            <person name="Kyrpides N."/>
            <person name="Mavromatis K."/>
            <person name="Ivanova N."/>
            <person name="Brettin T."/>
            <person name="Detter J.C."/>
            <person name="Han C."/>
            <person name="Larimer F."/>
            <person name="Land M."/>
            <person name="Hauser L."/>
            <person name="Markowitz V."/>
            <person name="Cheng J.-F."/>
            <person name="Hugenholtz P."/>
            <person name="Woyke T."/>
            <person name="Wu D."/>
            <person name="Spring S."/>
            <person name="Schroeder M."/>
            <person name="Brambilla E."/>
            <person name="Klenk H.-P."/>
            <person name="Eisen J.A."/>
        </authorList>
    </citation>
    <scope>NUCLEOTIDE SEQUENCE [LARGE SCALE GENOMIC DNA]</scope>
    <source>
        <strain evidence="9">ATCC 49306 / DSM 6799 / DCB-1</strain>
    </source>
</reference>
<evidence type="ECO:0000313" key="9">
    <source>
        <dbReference type="Proteomes" id="UP000006055"/>
    </source>
</evidence>
<dbReference type="InterPro" id="IPR036724">
    <property type="entry name" value="Cobalamin-bd_sf"/>
</dbReference>
<organism evidence="8 9">
    <name type="scientific">Desulfomonile tiedjei (strain ATCC 49306 / DSM 6799 / DCB-1)</name>
    <dbReference type="NCBI Taxonomy" id="706587"/>
    <lineage>
        <taxon>Bacteria</taxon>
        <taxon>Pseudomonadati</taxon>
        <taxon>Thermodesulfobacteriota</taxon>
        <taxon>Desulfomonilia</taxon>
        <taxon>Desulfomonilales</taxon>
        <taxon>Desulfomonilaceae</taxon>
        <taxon>Desulfomonile</taxon>
    </lineage>
</organism>
<dbReference type="GO" id="GO:0046872">
    <property type="term" value="F:metal ion binding"/>
    <property type="evidence" value="ECO:0007669"/>
    <property type="project" value="UniProtKB-KW"/>
</dbReference>
<dbReference type="GO" id="GO:0003824">
    <property type="term" value="F:catalytic activity"/>
    <property type="evidence" value="ECO:0007669"/>
    <property type="project" value="InterPro"/>
</dbReference>
<dbReference type="PROSITE" id="PS51332">
    <property type="entry name" value="B12_BINDING"/>
    <property type="match status" value="1"/>
</dbReference>
<keyword evidence="9" id="KW-1185">Reference proteome</keyword>
<keyword evidence="5" id="KW-0411">Iron-sulfur</keyword>